<dbReference type="EMBL" id="JADYXP020000016">
    <property type="protein sequence ID" value="KAL0107797.1"/>
    <property type="molecule type" value="Genomic_DNA"/>
</dbReference>
<protein>
    <recommendedName>
        <fullName evidence="4">Histone H4</fullName>
    </recommendedName>
</protein>
<feature type="compositionally biased region" description="Basic and acidic residues" evidence="1">
    <location>
        <begin position="43"/>
        <end position="55"/>
    </location>
</feature>
<accession>A0AAW2F0W6</accession>
<sequence>MMSANLGSDKGEQERGRRQGGKGGNRRIRRDGAAAPSLSRIFTESRCKGDRTQND</sequence>
<evidence type="ECO:0000313" key="3">
    <source>
        <dbReference type="Proteomes" id="UP001430953"/>
    </source>
</evidence>
<reference evidence="2 3" key="1">
    <citation type="submission" date="2023-03" db="EMBL/GenBank/DDBJ databases">
        <title>High recombination rates correlate with genetic variation in Cardiocondyla obscurior ants.</title>
        <authorList>
            <person name="Errbii M."/>
        </authorList>
    </citation>
    <scope>NUCLEOTIDE SEQUENCE [LARGE SCALE GENOMIC DNA]</scope>
    <source>
        <strain evidence="2">Alpha-2009</strain>
        <tissue evidence="2">Whole body</tissue>
    </source>
</reference>
<evidence type="ECO:0000313" key="2">
    <source>
        <dbReference type="EMBL" id="KAL0107797.1"/>
    </source>
</evidence>
<evidence type="ECO:0000256" key="1">
    <source>
        <dbReference type="SAM" id="MobiDB-lite"/>
    </source>
</evidence>
<evidence type="ECO:0008006" key="4">
    <source>
        <dbReference type="Google" id="ProtNLM"/>
    </source>
</evidence>
<dbReference type="Proteomes" id="UP001430953">
    <property type="component" value="Unassembled WGS sequence"/>
</dbReference>
<comment type="caution">
    <text evidence="2">The sequence shown here is derived from an EMBL/GenBank/DDBJ whole genome shotgun (WGS) entry which is preliminary data.</text>
</comment>
<gene>
    <name evidence="2" type="ORF">PUN28_014818</name>
</gene>
<name>A0AAW2F0W6_9HYME</name>
<feature type="region of interest" description="Disordered" evidence="1">
    <location>
        <begin position="1"/>
        <end position="55"/>
    </location>
</feature>
<feature type="compositionally biased region" description="Basic residues" evidence="1">
    <location>
        <begin position="18"/>
        <end position="29"/>
    </location>
</feature>
<proteinExistence type="predicted"/>
<organism evidence="2 3">
    <name type="scientific">Cardiocondyla obscurior</name>
    <dbReference type="NCBI Taxonomy" id="286306"/>
    <lineage>
        <taxon>Eukaryota</taxon>
        <taxon>Metazoa</taxon>
        <taxon>Ecdysozoa</taxon>
        <taxon>Arthropoda</taxon>
        <taxon>Hexapoda</taxon>
        <taxon>Insecta</taxon>
        <taxon>Pterygota</taxon>
        <taxon>Neoptera</taxon>
        <taxon>Endopterygota</taxon>
        <taxon>Hymenoptera</taxon>
        <taxon>Apocrita</taxon>
        <taxon>Aculeata</taxon>
        <taxon>Formicoidea</taxon>
        <taxon>Formicidae</taxon>
        <taxon>Myrmicinae</taxon>
        <taxon>Cardiocondyla</taxon>
    </lineage>
</organism>
<dbReference type="AlphaFoldDB" id="A0AAW2F0W6"/>
<keyword evidence="3" id="KW-1185">Reference proteome</keyword>